<dbReference type="GO" id="GO:0000398">
    <property type="term" value="P:mRNA splicing, via spliceosome"/>
    <property type="evidence" value="ECO:0007669"/>
    <property type="project" value="InterPro"/>
</dbReference>
<dbReference type="GO" id="GO:0005685">
    <property type="term" value="C:U1 snRNP"/>
    <property type="evidence" value="ECO:0007669"/>
    <property type="project" value="TreeGrafter"/>
</dbReference>
<dbReference type="EMBL" id="CP003682">
    <property type="protein sequence ID" value="AFP65709.1"/>
    <property type="molecule type" value="Genomic_DNA"/>
</dbReference>
<dbReference type="GO" id="GO:0034715">
    <property type="term" value="C:pICln-Sm protein complex"/>
    <property type="evidence" value="ECO:0007669"/>
    <property type="project" value="TreeGrafter"/>
</dbReference>
<protein>
    <recommendedName>
        <fullName evidence="9">Sm protein F</fullName>
    </recommendedName>
</protein>
<dbReference type="CDD" id="cd01722">
    <property type="entry name" value="Sm_F"/>
    <property type="match status" value="1"/>
</dbReference>
<keyword evidence="5 10" id="KW-0694">RNA-binding</keyword>
<evidence type="ECO:0000313" key="17">
    <source>
        <dbReference type="EMBL" id="AFP65709.1"/>
    </source>
</evidence>
<evidence type="ECO:0000256" key="7">
    <source>
        <dbReference type="ARBA" id="ARBA00023242"/>
    </source>
</evidence>
<evidence type="ECO:0000313" key="15">
    <source>
        <dbReference type="EMBL" id="AFP65540.1"/>
    </source>
</evidence>
<feature type="domain" description="Sm" evidence="11">
    <location>
        <begin position="11"/>
        <end position="83"/>
    </location>
</feature>
<dbReference type="InterPro" id="IPR001163">
    <property type="entry name" value="Sm_dom_euk/arc"/>
</dbReference>
<geneLocation type="nucleomorph" evidence="15"/>
<dbReference type="PANTHER" id="PTHR11021:SF0">
    <property type="entry name" value="SMALL NUCLEAR RIBONUCLEOPROTEIN F"/>
    <property type="match status" value="1"/>
</dbReference>
<dbReference type="EMBL" id="CP003681">
    <property type="protein sequence ID" value="AFP65379.1"/>
    <property type="molecule type" value="Genomic_DNA"/>
</dbReference>
<dbReference type="Proteomes" id="UP000243348">
    <property type="component" value="Nucleomorph 3"/>
</dbReference>
<evidence type="ECO:0000256" key="5">
    <source>
        <dbReference type="ARBA" id="ARBA00022884"/>
    </source>
</evidence>
<dbReference type="PROSITE" id="PS52002">
    <property type="entry name" value="SM"/>
    <property type="match status" value="1"/>
</dbReference>
<evidence type="ECO:0000313" key="14">
    <source>
        <dbReference type="EMBL" id="AFP65379.1"/>
    </source>
</evidence>
<evidence type="ECO:0000256" key="8">
    <source>
        <dbReference type="ARBA" id="ARBA00023274"/>
    </source>
</evidence>
<dbReference type="InterPro" id="IPR047575">
    <property type="entry name" value="Sm"/>
</dbReference>
<evidence type="ECO:0000313" key="16">
    <source>
        <dbReference type="EMBL" id="AFP65551.1"/>
    </source>
</evidence>
<evidence type="ECO:0000313" key="18">
    <source>
        <dbReference type="Proteomes" id="UP000243348"/>
    </source>
</evidence>
<keyword evidence="3 10" id="KW-0507">mRNA processing</keyword>
<dbReference type="Proteomes" id="UP000243348">
    <property type="component" value="Nucleomorph 2"/>
</dbReference>
<evidence type="ECO:0000256" key="3">
    <source>
        <dbReference type="ARBA" id="ARBA00022664"/>
    </source>
</evidence>
<dbReference type="PANTHER" id="PTHR11021">
    <property type="entry name" value="SMALL NUCLEAR RIBONUCLEOPROTEIN F SNRNP-F"/>
    <property type="match status" value="1"/>
</dbReference>
<gene>
    <name evidence="15" type="primary">snrpF</name>
    <name evidence="12" type="ORF">CMESO_12</name>
    <name evidence="13" type="ORF">CMESO_182</name>
    <name evidence="14" type="ORF">CMESO_205</name>
    <name evidence="15" type="ORF">CMESO_375</name>
    <name evidence="16" type="ORF">CMESO_398</name>
    <name evidence="17" type="ORF">CMESO_569</name>
</gene>
<dbReference type="GO" id="GO:0071013">
    <property type="term" value="C:catalytic step 2 spliceosome"/>
    <property type="evidence" value="ECO:0007669"/>
    <property type="project" value="TreeGrafter"/>
</dbReference>
<evidence type="ECO:0000256" key="10">
    <source>
        <dbReference type="PIRNR" id="PIRNR006609"/>
    </source>
</evidence>
<evidence type="ECO:0000313" key="13">
    <source>
        <dbReference type="EMBL" id="AFP65368.1"/>
    </source>
</evidence>
<dbReference type="EMBL" id="CP003682">
    <property type="protein sequence ID" value="AFP65551.1"/>
    <property type="molecule type" value="Genomic_DNA"/>
</dbReference>
<dbReference type="Pfam" id="PF01423">
    <property type="entry name" value="LSM"/>
    <property type="match status" value="1"/>
</dbReference>
<dbReference type="InterPro" id="IPR034100">
    <property type="entry name" value="Sm_F"/>
</dbReference>
<name>J7GAP7_9CRYP</name>
<dbReference type="EMBL" id="CP003680">
    <property type="protein sequence ID" value="AFP65368.1"/>
    <property type="molecule type" value="Genomic_DNA"/>
</dbReference>
<evidence type="ECO:0000313" key="12">
    <source>
        <dbReference type="EMBL" id="AFP65215.1"/>
    </source>
</evidence>
<comment type="subcellular location">
    <subcellularLocation>
        <location evidence="1 10">Nucleus</location>
    </subcellularLocation>
</comment>
<dbReference type="SUPFAM" id="SSF50182">
    <property type="entry name" value="Sm-like ribonucleoproteins"/>
    <property type="match status" value="1"/>
</dbReference>
<dbReference type="EMBL" id="CP003680">
    <property type="protein sequence ID" value="AFP65215.1"/>
    <property type="molecule type" value="Genomic_DNA"/>
</dbReference>
<keyword evidence="4 10" id="KW-0747">Spliceosome</keyword>
<evidence type="ECO:0000256" key="9">
    <source>
        <dbReference type="ARBA" id="ARBA00030144"/>
    </source>
</evidence>
<dbReference type="Proteomes" id="UP000243348">
    <property type="component" value="Nucleomorph 1"/>
</dbReference>
<comment type="similarity">
    <text evidence="2 10">Belongs to the snRNP Sm proteins family. SmF/LSm6 subfamily.</text>
</comment>
<keyword evidence="7 10" id="KW-0539">Nucleus</keyword>
<keyword evidence="6 10" id="KW-0508">mRNA splicing</keyword>
<evidence type="ECO:0000259" key="11">
    <source>
        <dbReference type="PROSITE" id="PS52002"/>
    </source>
</evidence>
<dbReference type="SMART" id="SM00651">
    <property type="entry name" value="Sm"/>
    <property type="match status" value="1"/>
</dbReference>
<dbReference type="Gene3D" id="2.30.30.100">
    <property type="match status" value="1"/>
</dbReference>
<dbReference type="GO" id="GO:0003723">
    <property type="term" value="F:RNA binding"/>
    <property type="evidence" value="ECO:0007669"/>
    <property type="project" value="UniProtKB-UniRule"/>
</dbReference>
<evidence type="ECO:0000256" key="6">
    <source>
        <dbReference type="ARBA" id="ARBA00023187"/>
    </source>
</evidence>
<reference evidence="15 18" key="1">
    <citation type="journal article" date="2012" name="Genome Biol. Evol.">
        <title>Nucleomorph genome sequence of the cryptophyte alga Chroomonas mesostigmatica CCMP1168 reveals lineage-specific gene loss and genome complexity.</title>
        <authorList>
            <person name="Moore C.E."/>
            <person name="Curtis B."/>
            <person name="Mills T."/>
            <person name="Tanifuji G."/>
            <person name="Archibald J.M."/>
        </authorList>
    </citation>
    <scope>NUCLEOTIDE SEQUENCE [LARGE SCALE GENOMIC DNA]</scope>
    <source>
        <strain evidence="15 18">CCMP1168</strain>
    </source>
</reference>
<dbReference type="EMBL" id="CP003681">
    <property type="protein sequence ID" value="AFP65540.1"/>
    <property type="molecule type" value="Genomic_DNA"/>
</dbReference>
<accession>J7GAP7</accession>
<evidence type="ECO:0000256" key="1">
    <source>
        <dbReference type="ARBA" id="ARBA00004123"/>
    </source>
</evidence>
<keyword evidence="15" id="KW-0542">Nucleomorph</keyword>
<proteinExistence type="inferred from homology"/>
<evidence type="ECO:0000256" key="4">
    <source>
        <dbReference type="ARBA" id="ARBA00022728"/>
    </source>
</evidence>
<sequence length="99" mass="11768">MEMQKKEGNTNPKFFLKTRQDKMILVKLKWGMEYRGILQSFDAYMNIRMKNAEEWIYNEKAGFLEEVLIRCNNILYIANHMVSHPPFSPSFSSPDECVR</sequence>
<dbReference type="InterPro" id="IPR016487">
    <property type="entry name" value="Lsm6/sSmF"/>
</dbReference>
<evidence type="ECO:0000256" key="2">
    <source>
        <dbReference type="ARBA" id="ARBA00007927"/>
    </source>
</evidence>
<keyword evidence="8 10" id="KW-0687">Ribonucleoprotein</keyword>
<dbReference type="AlphaFoldDB" id="J7GAP7"/>
<organism evidence="15 18">
    <name type="scientific">Chroomonas mesostigmatica CCMP1168</name>
    <dbReference type="NCBI Taxonomy" id="1195612"/>
    <lineage>
        <taxon>Eukaryota</taxon>
        <taxon>Cryptophyceae</taxon>
        <taxon>Pyrenomonadales</taxon>
        <taxon>Chroomonadaceae</taxon>
        <taxon>Chroomonas</taxon>
    </lineage>
</organism>
<dbReference type="InterPro" id="IPR010920">
    <property type="entry name" value="LSM_dom_sf"/>
</dbReference>